<reference evidence="1" key="1">
    <citation type="submission" date="2023-10" db="EMBL/GenBank/DDBJ databases">
        <authorList>
            <person name="Rodriguez Cubillos JULIANA M."/>
            <person name="De Vega J."/>
        </authorList>
    </citation>
    <scope>NUCLEOTIDE SEQUENCE</scope>
</reference>
<sequence>MCGNPCKATGVKAEEILVESTGVIGQRIKKVYVEILFIEFYILCACILYDYILEVSALKEMLASSSRNAPIDETNPHEDSTNSNNGDTNAN</sequence>
<protein>
    <submittedName>
        <fullName evidence="1">Uncharacterized protein</fullName>
    </submittedName>
</protein>
<comment type="caution">
    <text evidence="1">The sequence shown here is derived from an EMBL/GenBank/DDBJ whole genome shotgun (WGS) entry which is preliminary data.</text>
</comment>
<accession>A0ACB0LTP7</accession>
<evidence type="ECO:0000313" key="1">
    <source>
        <dbReference type="EMBL" id="CAJ2671733.1"/>
    </source>
</evidence>
<organism evidence="1 2">
    <name type="scientific">Trifolium pratense</name>
    <name type="common">Red clover</name>
    <dbReference type="NCBI Taxonomy" id="57577"/>
    <lineage>
        <taxon>Eukaryota</taxon>
        <taxon>Viridiplantae</taxon>
        <taxon>Streptophyta</taxon>
        <taxon>Embryophyta</taxon>
        <taxon>Tracheophyta</taxon>
        <taxon>Spermatophyta</taxon>
        <taxon>Magnoliopsida</taxon>
        <taxon>eudicotyledons</taxon>
        <taxon>Gunneridae</taxon>
        <taxon>Pentapetalae</taxon>
        <taxon>rosids</taxon>
        <taxon>fabids</taxon>
        <taxon>Fabales</taxon>
        <taxon>Fabaceae</taxon>
        <taxon>Papilionoideae</taxon>
        <taxon>50 kb inversion clade</taxon>
        <taxon>NPAAA clade</taxon>
        <taxon>Hologalegina</taxon>
        <taxon>IRL clade</taxon>
        <taxon>Trifolieae</taxon>
        <taxon>Trifolium</taxon>
    </lineage>
</organism>
<proteinExistence type="predicted"/>
<dbReference type="EMBL" id="CASHSV030000615">
    <property type="protein sequence ID" value="CAJ2671733.1"/>
    <property type="molecule type" value="Genomic_DNA"/>
</dbReference>
<gene>
    <name evidence="1" type="ORF">MILVUS5_LOCUS35505</name>
</gene>
<dbReference type="Proteomes" id="UP001177021">
    <property type="component" value="Unassembled WGS sequence"/>
</dbReference>
<evidence type="ECO:0000313" key="2">
    <source>
        <dbReference type="Proteomes" id="UP001177021"/>
    </source>
</evidence>
<keyword evidence="2" id="KW-1185">Reference proteome</keyword>
<name>A0ACB0LTP7_TRIPR</name>